<dbReference type="SUPFAM" id="SSF55785">
    <property type="entry name" value="PYP-like sensor domain (PAS domain)"/>
    <property type="match status" value="2"/>
</dbReference>
<keyword evidence="9" id="KW-1185">Reference proteome</keyword>
<evidence type="ECO:0000256" key="3">
    <source>
        <dbReference type="ARBA" id="ARBA00023015"/>
    </source>
</evidence>
<dbReference type="EMBL" id="FQXJ01000015">
    <property type="protein sequence ID" value="SHI27995.1"/>
    <property type="molecule type" value="Genomic_DNA"/>
</dbReference>
<dbReference type="GO" id="GO:0005524">
    <property type="term" value="F:ATP binding"/>
    <property type="evidence" value="ECO:0007669"/>
    <property type="project" value="UniProtKB-KW"/>
</dbReference>
<keyword evidence="2" id="KW-0067">ATP-binding</keyword>
<feature type="domain" description="PAS" evidence="7">
    <location>
        <begin position="12"/>
        <end position="52"/>
    </location>
</feature>
<protein>
    <submittedName>
        <fullName evidence="8">Transcriptional regulator containing PAS, AAA-type ATPase, and DNA-binding Fis domains</fullName>
    </submittedName>
</protein>
<evidence type="ECO:0000256" key="4">
    <source>
        <dbReference type="ARBA" id="ARBA00023125"/>
    </source>
</evidence>
<dbReference type="PROSITE" id="PS00688">
    <property type="entry name" value="SIGMA54_INTERACT_3"/>
    <property type="match status" value="1"/>
</dbReference>
<dbReference type="PROSITE" id="PS00675">
    <property type="entry name" value="SIGMA54_INTERACT_1"/>
    <property type="match status" value="1"/>
</dbReference>
<dbReference type="SMART" id="SM00091">
    <property type="entry name" value="PAS"/>
    <property type="match status" value="2"/>
</dbReference>
<reference evidence="9" key="1">
    <citation type="submission" date="2016-11" db="EMBL/GenBank/DDBJ databases">
        <authorList>
            <person name="Varghese N."/>
            <person name="Submissions S."/>
        </authorList>
    </citation>
    <scope>NUCLEOTIDE SEQUENCE [LARGE SCALE GENOMIC DNA]</scope>
    <source>
        <strain evidence="9">DSM 15449</strain>
    </source>
</reference>
<evidence type="ECO:0000256" key="2">
    <source>
        <dbReference type="ARBA" id="ARBA00022840"/>
    </source>
</evidence>
<dbReference type="STRING" id="1121420.SAMN02746098_03707"/>
<feature type="domain" description="PAS" evidence="7">
    <location>
        <begin position="129"/>
        <end position="181"/>
    </location>
</feature>
<dbReference type="Gene3D" id="3.30.450.20">
    <property type="entry name" value="PAS domain"/>
    <property type="match status" value="2"/>
</dbReference>
<dbReference type="PROSITE" id="PS00676">
    <property type="entry name" value="SIGMA54_INTERACT_2"/>
    <property type="match status" value="1"/>
</dbReference>
<dbReference type="SMART" id="SM00382">
    <property type="entry name" value="AAA"/>
    <property type="match status" value="1"/>
</dbReference>
<dbReference type="CDD" id="cd00009">
    <property type="entry name" value="AAA"/>
    <property type="match status" value="1"/>
</dbReference>
<dbReference type="SUPFAM" id="SSF52540">
    <property type="entry name" value="P-loop containing nucleoside triphosphate hydrolases"/>
    <property type="match status" value="1"/>
</dbReference>
<evidence type="ECO:0000259" key="7">
    <source>
        <dbReference type="PROSITE" id="PS50112"/>
    </source>
</evidence>
<dbReference type="PRINTS" id="PR01590">
    <property type="entry name" value="HTHFIS"/>
</dbReference>
<proteinExistence type="predicted"/>
<evidence type="ECO:0000256" key="1">
    <source>
        <dbReference type="ARBA" id="ARBA00022741"/>
    </source>
</evidence>
<dbReference type="Proteomes" id="UP000183954">
    <property type="component" value="Unassembled WGS sequence"/>
</dbReference>
<dbReference type="Gene3D" id="1.10.8.60">
    <property type="match status" value="1"/>
</dbReference>
<feature type="domain" description="Sigma-54 factor interaction" evidence="6">
    <location>
        <begin position="267"/>
        <end position="497"/>
    </location>
</feature>
<keyword evidence="5" id="KW-0804">Transcription</keyword>
<dbReference type="PANTHER" id="PTHR32071">
    <property type="entry name" value="TRANSCRIPTIONAL REGULATORY PROTEIN"/>
    <property type="match status" value="1"/>
</dbReference>
<evidence type="ECO:0000313" key="9">
    <source>
        <dbReference type="Proteomes" id="UP000183954"/>
    </source>
</evidence>
<sequence length="578" mass="64765">MLLEGQNFSITLDEILDNTNNAIIAVDPQGMIIYANRAVFNILKIPVSNIIGHPITNHFPETGLMRVFETGIAELAQRLSLNDTILLSNRTPIYVHGELVGAVAVFQDITILQNFLDSLVIEHEKTKQLQRTLEVVLNTAYDGLIVVNKKGIVTMTNQAFSSFFDQKPEDLVGRPITEIYDNPKFTEVLETAQPVHGYIHDLNGHEIIASRVPIIQDGKIVGALGKVVFKDVNELYALTKKIDSLRSELDYYKRTVSENNSSALELLHGRNRIMSSLIQTTLRVAKSGSTVLLRGESGTGKELFALLLHAQSSRSEGPFIKVNCAAIPENLLESEMFGYDEGAFTGARKGGKIGKFELANGGTLFLDEIGDMEMSMQAKLLRVIQEREVERLGSNKSHKVDFRLVAATNRDLEGMIRDKQFREDLYYRLNVVTLTIPPLRERIDDLGILIKTFIKKFNLQFAQSVTGITDEAKDVLKKHRWPGNIRELENIIERAFNMVDGTEIELKHLPSYLQIIASHDIRPYVEGSLETILNEVEKDALIIALKNTNGNKVQAAKSLGLSRAGLYKKLIKHQLHKL</sequence>
<dbReference type="FunFam" id="3.40.50.300:FF:000006">
    <property type="entry name" value="DNA-binding transcriptional regulator NtrC"/>
    <property type="match status" value="1"/>
</dbReference>
<dbReference type="InterPro" id="IPR025943">
    <property type="entry name" value="Sigma_54_int_dom_ATP-bd_2"/>
</dbReference>
<evidence type="ECO:0000256" key="5">
    <source>
        <dbReference type="ARBA" id="ARBA00023163"/>
    </source>
</evidence>
<dbReference type="Pfam" id="PF25601">
    <property type="entry name" value="AAA_lid_14"/>
    <property type="match status" value="1"/>
</dbReference>
<dbReference type="Pfam" id="PF02954">
    <property type="entry name" value="HTH_8"/>
    <property type="match status" value="1"/>
</dbReference>
<evidence type="ECO:0000259" key="6">
    <source>
        <dbReference type="PROSITE" id="PS50045"/>
    </source>
</evidence>
<keyword evidence="1" id="KW-0547">Nucleotide-binding</keyword>
<name>A0A1M5ZUQ8_9FIRM</name>
<dbReference type="InterPro" id="IPR003593">
    <property type="entry name" value="AAA+_ATPase"/>
</dbReference>
<dbReference type="PROSITE" id="PS50045">
    <property type="entry name" value="SIGMA54_INTERACT_4"/>
    <property type="match status" value="1"/>
</dbReference>
<dbReference type="InterPro" id="IPR025944">
    <property type="entry name" value="Sigma_54_int_dom_CS"/>
</dbReference>
<dbReference type="Pfam" id="PF00158">
    <property type="entry name" value="Sigma54_activat"/>
    <property type="match status" value="1"/>
</dbReference>
<dbReference type="InterPro" id="IPR035965">
    <property type="entry name" value="PAS-like_dom_sf"/>
</dbReference>
<dbReference type="InterPro" id="IPR000014">
    <property type="entry name" value="PAS"/>
</dbReference>
<evidence type="ECO:0000313" key="8">
    <source>
        <dbReference type="EMBL" id="SHI27995.1"/>
    </source>
</evidence>
<accession>A0A1M5ZUQ8</accession>
<gene>
    <name evidence="8" type="ORF">SAMN02746098_03707</name>
</gene>
<organism evidence="8 9">
    <name type="scientific">Desulfosporosinus lacus DSM 15449</name>
    <dbReference type="NCBI Taxonomy" id="1121420"/>
    <lineage>
        <taxon>Bacteria</taxon>
        <taxon>Bacillati</taxon>
        <taxon>Bacillota</taxon>
        <taxon>Clostridia</taxon>
        <taxon>Eubacteriales</taxon>
        <taxon>Desulfitobacteriaceae</taxon>
        <taxon>Desulfosporosinus</taxon>
    </lineage>
</organism>
<dbReference type="GO" id="GO:0006355">
    <property type="term" value="P:regulation of DNA-templated transcription"/>
    <property type="evidence" value="ECO:0007669"/>
    <property type="project" value="InterPro"/>
</dbReference>
<keyword evidence="4 8" id="KW-0238">DNA-binding</keyword>
<dbReference type="Gene3D" id="1.10.10.60">
    <property type="entry name" value="Homeodomain-like"/>
    <property type="match status" value="1"/>
</dbReference>
<dbReference type="GO" id="GO:0043565">
    <property type="term" value="F:sequence-specific DNA binding"/>
    <property type="evidence" value="ECO:0007669"/>
    <property type="project" value="InterPro"/>
</dbReference>
<dbReference type="CDD" id="cd00130">
    <property type="entry name" value="PAS"/>
    <property type="match status" value="2"/>
</dbReference>
<dbReference type="InterPro" id="IPR009057">
    <property type="entry name" value="Homeodomain-like_sf"/>
</dbReference>
<dbReference type="PROSITE" id="PS50112">
    <property type="entry name" value="PAS"/>
    <property type="match status" value="2"/>
</dbReference>
<dbReference type="InterPro" id="IPR025662">
    <property type="entry name" value="Sigma_54_int_dom_ATP-bd_1"/>
</dbReference>
<dbReference type="OrthoDB" id="9765164at2"/>
<keyword evidence="3" id="KW-0805">Transcription regulation</keyword>
<dbReference type="InterPro" id="IPR002078">
    <property type="entry name" value="Sigma_54_int"/>
</dbReference>
<dbReference type="SUPFAM" id="SSF46689">
    <property type="entry name" value="Homeodomain-like"/>
    <property type="match status" value="1"/>
</dbReference>
<dbReference type="InterPro" id="IPR013767">
    <property type="entry name" value="PAS_fold"/>
</dbReference>
<dbReference type="AlphaFoldDB" id="A0A1M5ZUQ8"/>
<dbReference type="PANTHER" id="PTHR32071:SF57">
    <property type="entry name" value="C4-DICARBOXYLATE TRANSPORT TRANSCRIPTIONAL REGULATORY PROTEIN DCTD"/>
    <property type="match status" value="1"/>
</dbReference>
<dbReference type="Pfam" id="PF00989">
    <property type="entry name" value="PAS"/>
    <property type="match status" value="2"/>
</dbReference>
<dbReference type="InterPro" id="IPR027417">
    <property type="entry name" value="P-loop_NTPase"/>
</dbReference>
<dbReference type="InterPro" id="IPR002197">
    <property type="entry name" value="HTH_Fis"/>
</dbReference>
<dbReference type="InterPro" id="IPR058031">
    <property type="entry name" value="AAA_lid_NorR"/>
</dbReference>
<dbReference type="RefSeq" id="WP_073031192.1">
    <property type="nucleotide sequence ID" value="NZ_FQXJ01000015.1"/>
</dbReference>
<dbReference type="Gene3D" id="3.40.50.300">
    <property type="entry name" value="P-loop containing nucleotide triphosphate hydrolases"/>
    <property type="match status" value="1"/>
</dbReference>